<comment type="caution">
    <text evidence="2">The sequence shown here is derived from an EMBL/GenBank/DDBJ whole genome shotgun (WGS) entry which is preliminary data.</text>
</comment>
<evidence type="ECO:0000313" key="3">
    <source>
        <dbReference type="Proteomes" id="UP000003781"/>
    </source>
</evidence>
<proteinExistence type="predicted"/>
<feature type="region of interest" description="Disordered" evidence="1">
    <location>
        <begin position="1"/>
        <end position="20"/>
    </location>
</feature>
<organism evidence="2 3">
    <name type="scientific">Crocosphaera chwakensis CCY0110</name>
    <dbReference type="NCBI Taxonomy" id="391612"/>
    <lineage>
        <taxon>Bacteria</taxon>
        <taxon>Bacillati</taxon>
        <taxon>Cyanobacteriota</taxon>
        <taxon>Cyanophyceae</taxon>
        <taxon>Oscillatoriophycideae</taxon>
        <taxon>Chroococcales</taxon>
        <taxon>Aphanothecaceae</taxon>
        <taxon>Crocosphaera</taxon>
        <taxon>Crocosphaera chwakensis</taxon>
    </lineage>
</organism>
<keyword evidence="3" id="KW-1185">Reference proteome</keyword>
<evidence type="ECO:0000256" key="1">
    <source>
        <dbReference type="SAM" id="MobiDB-lite"/>
    </source>
</evidence>
<accession>A3IJQ5</accession>
<reference evidence="2 3" key="1">
    <citation type="submission" date="2007-03" db="EMBL/GenBank/DDBJ databases">
        <authorList>
            <person name="Stal L."/>
            <person name="Ferriera S."/>
            <person name="Johnson J."/>
            <person name="Kravitz S."/>
            <person name="Beeson K."/>
            <person name="Sutton G."/>
            <person name="Rogers Y.-H."/>
            <person name="Friedman R."/>
            <person name="Frazier M."/>
            <person name="Venter J.C."/>
        </authorList>
    </citation>
    <scope>NUCLEOTIDE SEQUENCE [LARGE SCALE GENOMIC DNA]</scope>
    <source>
        <strain evidence="2 3">CCY0110</strain>
    </source>
</reference>
<evidence type="ECO:0000313" key="2">
    <source>
        <dbReference type="EMBL" id="EAZ94037.1"/>
    </source>
</evidence>
<dbReference type="EMBL" id="AAXW01000002">
    <property type="protein sequence ID" value="EAZ94037.1"/>
    <property type="molecule type" value="Genomic_DNA"/>
</dbReference>
<gene>
    <name evidence="2" type="ORF">CY0110_19617</name>
</gene>
<dbReference type="Proteomes" id="UP000003781">
    <property type="component" value="Unassembled WGS sequence"/>
</dbReference>
<dbReference type="AlphaFoldDB" id="A3IJQ5"/>
<protein>
    <submittedName>
        <fullName evidence="2">Uncharacterized protein</fullName>
    </submittedName>
</protein>
<sequence>MSKNTQKFKDSQEKAPPLSP</sequence>
<name>A3IJQ5_9CHRO</name>